<sequence length="263" mass="27740">MVVSWAMVTGASGGLGEAIARQLGARGMNLLLTARSVDRPETIAASIRADSGVEVRTCPADLSQPGAADALDQWLGENGIEPDVLVNNAGFGMHGAFVEQDFDRLRAMIQLDVMALTELTHLHARRMRVRGGGHILLVGSMAAYQPVALLSAYAAAKAYVLAFGEALHVELAPIVTVTVLSPGLMDTGFNAASGYSTPASLKRMEMLPADVARIGLDALFAGKSGVIAGRLNKVMALASRVVPRHFSARSQYDIAMRQGRQSG</sequence>
<evidence type="ECO:0000256" key="1">
    <source>
        <dbReference type="ARBA" id="ARBA00006484"/>
    </source>
</evidence>
<dbReference type="OrthoDB" id="9810734at2"/>
<dbReference type="InterPro" id="IPR036291">
    <property type="entry name" value="NAD(P)-bd_dom_sf"/>
</dbReference>
<dbReference type="PRINTS" id="PR00080">
    <property type="entry name" value="SDRFAMILY"/>
</dbReference>
<dbReference type="AlphaFoldDB" id="A0A7W9F314"/>
<protein>
    <recommendedName>
        <fullName evidence="6">Short-chain dehydrogenase</fullName>
    </recommendedName>
</protein>
<dbReference type="GO" id="GO:0016491">
    <property type="term" value="F:oxidoreductase activity"/>
    <property type="evidence" value="ECO:0007669"/>
    <property type="project" value="UniProtKB-KW"/>
</dbReference>
<keyword evidence="2" id="KW-0560">Oxidoreductase</keyword>
<evidence type="ECO:0000313" key="5">
    <source>
        <dbReference type="Proteomes" id="UP000546701"/>
    </source>
</evidence>
<keyword evidence="5" id="KW-1185">Reference proteome</keyword>
<comment type="caution">
    <text evidence="4">The sequence shown here is derived from an EMBL/GenBank/DDBJ whole genome shotgun (WGS) entry which is preliminary data.</text>
</comment>
<dbReference type="SUPFAM" id="SSF51735">
    <property type="entry name" value="NAD(P)-binding Rossmann-fold domains"/>
    <property type="match status" value="1"/>
</dbReference>
<dbReference type="PANTHER" id="PTHR44196">
    <property type="entry name" value="DEHYDROGENASE/REDUCTASE SDR FAMILY MEMBER 7B"/>
    <property type="match status" value="1"/>
</dbReference>
<dbReference type="PANTHER" id="PTHR44196:SF2">
    <property type="entry name" value="SHORT-CHAIN DEHYDROGENASE-RELATED"/>
    <property type="match status" value="1"/>
</dbReference>
<accession>A0A7W9F314</accession>
<dbReference type="PIRSF" id="PIRSF000126">
    <property type="entry name" value="11-beta-HSD1"/>
    <property type="match status" value="1"/>
</dbReference>
<dbReference type="GO" id="GO:0016020">
    <property type="term" value="C:membrane"/>
    <property type="evidence" value="ECO:0007669"/>
    <property type="project" value="TreeGrafter"/>
</dbReference>
<name>A0A7W9F314_9SPHN</name>
<dbReference type="PROSITE" id="PS00061">
    <property type="entry name" value="ADH_SHORT"/>
    <property type="match status" value="1"/>
</dbReference>
<reference evidence="4 5" key="1">
    <citation type="submission" date="2020-08" db="EMBL/GenBank/DDBJ databases">
        <title>Genomic Encyclopedia of Type Strains, Phase IV (KMG-IV): sequencing the most valuable type-strain genomes for metagenomic binning, comparative biology and taxonomic classification.</title>
        <authorList>
            <person name="Goeker M."/>
        </authorList>
    </citation>
    <scope>NUCLEOTIDE SEQUENCE [LARGE SCALE GENOMIC DNA]</scope>
    <source>
        <strain evidence="4 5">DSM 103336</strain>
    </source>
</reference>
<proteinExistence type="inferred from homology"/>
<evidence type="ECO:0008006" key="6">
    <source>
        <dbReference type="Google" id="ProtNLM"/>
    </source>
</evidence>
<evidence type="ECO:0000313" key="4">
    <source>
        <dbReference type="EMBL" id="MBB5729035.1"/>
    </source>
</evidence>
<dbReference type="InterPro" id="IPR002347">
    <property type="entry name" value="SDR_fam"/>
</dbReference>
<organism evidence="4 5">
    <name type="scientific">Sphingomonas prati</name>
    <dbReference type="NCBI Taxonomy" id="1843237"/>
    <lineage>
        <taxon>Bacteria</taxon>
        <taxon>Pseudomonadati</taxon>
        <taxon>Pseudomonadota</taxon>
        <taxon>Alphaproteobacteria</taxon>
        <taxon>Sphingomonadales</taxon>
        <taxon>Sphingomonadaceae</taxon>
        <taxon>Sphingomonas</taxon>
    </lineage>
</organism>
<gene>
    <name evidence="4" type="ORF">FHS99_001513</name>
</gene>
<dbReference type="Pfam" id="PF00106">
    <property type="entry name" value="adh_short"/>
    <property type="match status" value="1"/>
</dbReference>
<evidence type="ECO:0000256" key="2">
    <source>
        <dbReference type="ARBA" id="ARBA00023002"/>
    </source>
</evidence>
<dbReference type="InterPro" id="IPR020904">
    <property type="entry name" value="Sc_DH/Rdtase_CS"/>
</dbReference>
<comment type="similarity">
    <text evidence="1 3">Belongs to the short-chain dehydrogenases/reductases (SDR) family.</text>
</comment>
<dbReference type="Proteomes" id="UP000546701">
    <property type="component" value="Unassembled WGS sequence"/>
</dbReference>
<evidence type="ECO:0000256" key="3">
    <source>
        <dbReference type="RuleBase" id="RU000363"/>
    </source>
</evidence>
<dbReference type="EMBL" id="JACIJR010000003">
    <property type="protein sequence ID" value="MBB5729035.1"/>
    <property type="molecule type" value="Genomic_DNA"/>
</dbReference>
<dbReference type="PRINTS" id="PR00081">
    <property type="entry name" value="GDHRDH"/>
</dbReference>
<dbReference type="RefSeq" id="WP_157176788.1">
    <property type="nucleotide sequence ID" value="NZ_BMJP01000002.1"/>
</dbReference>
<dbReference type="Gene3D" id="3.40.50.720">
    <property type="entry name" value="NAD(P)-binding Rossmann-like Domain"/>
    <property type="match status" value="1"/>
</dbReference>